<name>A0A7W8DZ90_9BRAD</name>
<organism evidence="1 2">
    <name type="scientific">Rhodopseudomonas rhenobacensis</name>
    <dbReference type="NCBI Taxonomy" id="87461"/>
    <lineage>
        <taxon>Bacteria</taxon>
        <taxon>Pseudomonadati</taxon>
        <taxon>Pseudomonadota</taxon>
        <taxon>Alphaproteobacteria</taxon>
        <taxon>Hyphomicrobiales</taxon>
        <taxon>Nitrobacteraceae</taxon>
        <taxon>Rhodopseudomonas</taxon>
    </lineage>
</organism>
<proteinExistence type="predicted"/>
<evidence type="ECO:0000313" key="2">
    <source>
        <dbReference type="Proteomes" id="UP000542353"/>
    </source>
</evidence>
<protein>
    <submittedName>
        <fullName evidence="1">Uncharacterized protein</fullName>
    </submittedName>
</protein>
<gene>
    <name evidence="1" type="ORF">HNR60_002520</name>
</gene>
<dbReference type="RefSeq" id="WP_184257907.1">
    <property type="nucleotide sequence ID" value="NZ_JACHIH010000014.1"/>
</dbReference>
<dbReference type="EMBL" id="JACHIH010000014">
    <property type="protein sequence ID" value="MBB5047763.1"/>
    <property type="molecule type" value="Genomic_DNA"/>
</dbReference>
<comment type="caution">
    <text evidence="1">The sequence shown here is derived from an EMBL/GenBank/DDBJ whole genome shotgun (WGS) entry which is preliminary data.</text>
</comment>
<evidence type="ECO:0000313" key="1">
    <source>
        <dbReference type="EMBL" id="MBB5047763.1"/>
    </source>
</evidence>
<dbReference type="AlphaFoldDB" id="A0A7W8DZ90"/>
<reference evidence="1 2" key="1">
    <citation type="submission" date="2020-08" db="EMBL/GenBank/DDBJ databases">
        <title>Genomic Encyclopedia of Type Strains, Phase IV (KMG-IV): sequencing the most valuable type-strain genomes for metagenomic binning, comparative biology and taxonomic classification.</title>
        <authorList>
            <person name="Goeker M."/>
        </authorList>
    </citation>
    <scope>NUCLEOTIDE SEQUENCE [LARGE SCALE GENOMIC DNA]</scope>
    <source>
        <strain evidence="1 2">DSM 12706</strain>
    </source>
</reference>
<sequence length="93" mass="9889">MTQTWVTIDAPSGDRQSFEAVVCLACSKQHFICTATGRAMGDTSARPTSVRSPAFPPKQIRMCHERSAPSIDMDSSVGELASALPIGGLHKAN</sequence>
<keyword evidence="2" id="KW-1185">Reference proteome</keyword>
<dbReference type="Proteomes" id="UP000542353">
    <property type="component" value="Unassembled WGS sequence"/>
</dbReference>
<accession>A0A7W8DZ90</accession>